<keyword evidence="9 14" id="KW-0560">Oxidoreductase</keyword>
<dbReference type="SUPFAM" id="SSF56645">
    <property type="entry name" value="Acyl-CoA dehydrogenase NM domain-like"/>
    <property type="match status" value="1"/>
</dbReference>
<dbReference type="Gene3D" id="2.40.110.10">
    <property type="entry name" value="Butyryl-CoA Dehydrogenase, subunit A, domain 2"/>
    <property type="match status" value="1"/>
</dbReference>
<proteinExistence type="inferred from homology"/>
<dbReference type="PANTHER" id="PTHR43884:SF12">
    <property type="entry name" value="ISOVALERYL-COA DEHYDROGENASE, MITOCHONDRIAL-RELATED"/>
    <property type="match status" value="1"/>
</dbReference>
<evidence type="ECO:0000313" key="18">
    <source>
        <dbReference type="EMBL" id="TWI37900.1"/>
    </source>
</evidence>
<dbReference type="PROSITE" id="PS00073">
    <property type="entry name" value="ACYL_COA_DH_2"/>
    <property type="match status" value="1"/>
</dbReference>
<dbReference type="InterPro" id="IPR009100">
    <property type="entry name" value="AcylCoA_DH/oxidase_NM_dom_sf"/>
</dbReference>
<feature type="binding site" evidence="13">
    <location>
        <position position="273"/>
    </location>
    <ligand>
        <name>FAD</name>
        <dbReference type="ChEBI" id="CHEBI:57692"/>
    </ligand>
</feature>
<feature type="domain" description="Acyl-CoA dehydrogenase/oxidase N-terminal" evidence="17">
    <location>
        <begin position="12"/>
        <end position="123"/>
    </location>
</feature>
<evidence type="ECO:0000256" key="14">
    <source>
        <dbReference type="RuleBase" id="RU362125"/>
    </source>
</evidence>
<dbReference type="InterPro" id="IPR046373">
    <property type="entry name" value="Acyl-CoA_Oxase/DH_mid-dom_sf"/>
</dbReference>
<evidence type="ECO:0000256" key="1">
    <source>
        <dbReference type="ARBA" id="ARBA00001974"/>
    </source>
</evidence>
<dbReference type="OrthoDB" id="9775090at2"/>
<feature type="domain" description="Acyl-CoA dehydrogenase/oxidase C-terminal" evidence="15">
    <location>
        <begin position="234"/>
        <end position="382"/>
    </location>
</feature>
<feature type="binding site" evidence="13">
    <location>
        <begin position="341"/>
        <end position="345"/>
    </location>
    <ligand>
        <name>FAD</name>
        <dbReference type="ChEBI" id="CHEBI:57692"/>
    </ligand>
</feature>
<evidence type="ECO:0000256" key="4">
    <source>
        <dbReference type="ARBA" id="ARBA00012044"/>
    </source>
</evidence>
<dbReference type="InterPro" id="IPR013786">
    <property type="entry name" value="AcylCoA_DH/ox_N"/>
</dbReference>
<feature type="binding site" evidence="12">
    <location>
        <begin position="245"/>
        <end position="248"/>
    </location>
    <ligand>
        <name>substrate</name>
    </ligand>
</feature>
<dbReference type="SUPFAM" id="SSF47203">
    <property type="entry name" value="Acyl-CoA dehydrogenase C-terminal domain-like"/>
    <property type="match status" value="1"/>
</dbReference>
<dbReference type="AlphaFoldDB" id="A0A562P0X0"/>
<evidence type="ECO:0000256" key="9">
    <source>
        <dbReference type="ARBA" id="ARBA00023002"/>
    </source>
</evidence>
<dbReference type="GO" id="GO:0050660">
    <property type="term" value="F:flavin adenine dinucleotide binding"/>
    <property type="evidence" value="ECO:0007669"/>
    <property type="project" value="InterPro"/>
</dbReference>
<dbReference type="PROSITE" id="PS00072">
    <property type="entry name" value="ACYL_COA_DH_1"/>
    <property type="match status" value="1"/>
</dbReference>
<feature type="binding site" evidence="13">
    <location>
        <begin position="370"/>
        <end position="372"/>
    </location>
    <ligand>
        <name>FAD</name>
        <dbReference type="ChEBI" id="CHEBI:57692"/>
    </ligand>
</feature>
<dbReference type="GO" id="GO:0006552">
    <property type="term" value="P:L-leucine catabolic process"/>
    <property type="evidence" value="ECO:0007669"/>
    <property type="project" value="TreeGrafter"/>
</dbReference>
<protein>
    <recommendedName>
        <fullName evidence="5">Isovaleryl-CoA dehydrogenase, mitochondrial</fullName>
        <ecNumber evidence="4">1.3.8.4</ecNumber>
    </recommendedName>
</protein>
<dbReference type="PANTHER" id="PTHR43884">
    <property type="entry name" value="ACYL-COA DEHYDROGENASE"/>
    <property type="match status" value="1"/>
</dbReference>
<dbReference type="InterPro" id="IPR009075">
    <property type="entry name" value="AcylCo_DH/oxidase_C"/>
</dbReference>
<dbReference type="InterPro" id="IPR034183">
    <property type="entry name" value="IVD"/>
</dbReference>
<evidence type="ECO:0000256" key="7">
    <source>
        <dbReference type="ARBA" id="ARBA00022827"/>
    </source>
</evidence>
<comment type="caution">
    <text evidence="18">The sequence shown here is derived from an EMBL/GenBank/DDBJ whole genome shotgun (WGS) entry which is preliminary data.</text>
</comment>
<dbReference type="RefSeq" id="WP_145395691.1">
    <property type="nucleotide sequence ID" value="NZ_VLKU01000001.1"/>
</dbReference>
<keyword evidence="19" id="KW-1185">Reference proteome</keyword>
<evidence type="ECO:0000313" key="19">
    <source>
        <dbReference type="Proteomes" id="UP000316225"/>
    </source>
</evidence>
<dbReference type="FunFam" id="1.20.140.10:FF:000001">
    <property type="entry name" value="Acyl-CoA dehydrogenase"/>
    <property type="match status" value="1"/>
</dbReference>
<feature type="domain" description="Acyl-CoA oxidase/dehydrogenase middle" evidence="16">
    <location>
        <begin position="127"/>
        <end position="222"/>
    </location>
</feature>
<accession>A0A562P0X0</accession>
<evidence type="ECO:0000256" key="13">
    <source>
        <dbReference type="PIRSR" id="PIRSR634183-3"/>
    </source>
</evidence>
<feature type="binding site" evidence="12">
    <location>
        <begin position="183"/>
        <end position="184"/>
    </location>
    <ligand>
        <name>substrate</name>
    </ligand>
</feature>
<dbReference type="InterPro" id="IPR006089">
    <property type="entry name" value="Acyl-CoA_DH_CS"/>
</dbReference>
<dbReference type="CDD" id="cd01156">
    <property type="entry name" value="IVD"/>
    <property type="match status" value="1"/>
</dbReference>
<evidence type="ECO:0000256" key="5">
    <source>
        <dbReference type="ARBA" id="ARBA00018258"/>
    </source>
</evidence>
<comment type="cofactor">
    <cofactor evidence="1 13 14">
        <name>FAD</name>
        <dbReference type="ChEBI" id="CHEBI:57692"/>
    </cofactor>
</comment>
<dbReference type="InterPro" id="IPR036250">
    <property type="entry name" value="AcylCo_DH-like_C"/>
</dbReference>
<evidence type="ECO:0000256" key="10">
    <source>
        <dbReference type="ARBA" id="ARBA00052875"/>
    </source>
</evidence>
<comment type="similarity">
    <text evidence="3 14">Belongs to the acyl-CoA dehydrogenase family.</text>
</comment>
<dbReference type="EC" id="1.3.8.4" evidence="4"/>
<feature type="active site" description="Proton acceptor" evidence="11">
    <location>
        <position position="247"/>
    </location>
</feature>
<evidence type="ECO:0000256" key="3">
    <source>
        <dbReference type="ARBA" id="ARBA00009347"/>
    </source>
</evidence>
<dbReference type="Proteomes" id="UP000316225">
    <property type="component" value="Unassembled WGS sequence"/>
</dbReference>
<sequence>MFTAGMEFELGEDVNALRDMVHRWSQDRIKPLAAEVDRSNAFPNELWTEFGELGLLGITVPEQWGGAGMGYLAHTVATEEIARASASVSLSYGAHSNLCVNQIKLNGTDEQRAKYLPDLCSGKAVGALAMSEESAGSDVVSMKLRAEKRNDRYVLNGNKYWITNAPDANTLVVYAKTDPEAGSKGITAFIVERGMAGFSTSPHFDKMGMRGSNTGELIFENCEVPFENVLGQEGKGVRVLMSGLDYERLVLSGIGLGIMAACLDEVMPYVKERKQFGQPIGAFQLMQGKIADMYVALNTARAYVYEVARACDAGKVTRQDAAGAVLYASEQAMVQAHQAVQALGGAGFLNDSVVSRLFRDAKLMEIGAGTSEIRRMLIGRQLMDIA</sequence>
<evidence type="ECO:0000256" key="8">
    <source>
        <dbReference type="ARBA" id="ARBA00022946"/>
    </source>
</evidence>
<keyword evidence="6 14" id="KW-0285">Flavoprotein</keyword>
<reference evidence="18 19" key="1">
    <citation type="journal article" date="2015" name="Stand. Genomic Sci.">
        <title>Genomic Encyclopedia of Bacterial and Archaeal Type Strains, Phase III: the genomes of soil and plant-associated and newly described type strains.</title>
        <authorList>
            <person name="Whitman W.B."/>
            <person name="Woyke T."/>
            <person name="Klenk H.P."/>
            <person name="Zhou Y."/>
            <person name="Lilburn T.G."/>
            <person name="Beck B.J."/>
            <person name="De Vos P."/>
            <person name="Vandamme P."/>
            <person name="Eisen J.A."/>
            <person name="Garrity G."/>
            <person name="Hugenholtz P."/>
            <person name="Kyrpides N.C."/>
        </authorList>
    </citation>
    <scope>NUCLEOTIDE SEQUENCE [LARGE SCALE GENOMIC DNA]</scope>
    <source>
        <strain evidence="18 19">CGMCC 1.5364</strain>
    </source>
</reference>
<comment type="pathway">
    <text evidence="2">Amino-acid degradation; L-leucine degradation; (S)-3-hydroxy-3-methylglutaryl-CoA from 3-isovaleryl-CoA: step 1/3.</text>
</comment>
<keyword evidence="7 13" id="KW-0274">FAD</keyword>
<dbReference type="GO" id="GO:0008470">
    <property type="term" value="F:3-methylbutanoyl-CoA dehydrogenase activity"/>
    <property type="evidence" value="ECO:0007669"/>
    <property type="project" value="UniProtKB-EC"/>
</dbReference>
<feature type="binding site" evidence="12">
    <location>
        <begin position="368"/>
        <end position="369"/>
    </location>
    <ligand>
        <name>substrate</name>
    </ligand>
</feature>
<dbReference type="EMBL" id="VLKU01000001">
    <property type="protein sequence ID" value="TWI37900.1"/>
    <property type="molecule type" value="Genomic_DNA"/>
</dbReference>
<gene>
    <name evidence="18" type="ORF">IQ24_00031</name>
</gene>
<dbReference type="Gene3D" id="1.20.140.10">
    <property type="entry name" value="Butyryl-CoA Dehydrogenase, subunit A, domain 3"/>
    <property type="match status" value="1"/>
</dbReference>
<name>A0A562P0X0_9RHOB</name>
<dbReference type="Pfam" id="PF02771">
    <property type="entry name" value="Acyl-CoA_dh_N"/>
    <property type="match status" value="1"/>
</dbReference>
<dbReference type="PIRSF" id="PIRSF016578">
    <property type="entry name" value="HsaA"/>
    <property type="match status" value="1"/>
</dbReference>
<evidence type="ECO:0000259" key="17">
    <source>
        <dbReference type="Pfam" id="PF02771"/>
    </source>
</evidence>
<feature type="binding site" evidence="13">
    <location>
        <begin position="128"/>
        <end position="137"/>
    </location>
    <ligand>
        <name>FAD</name>
        <dbReference type="ChEBI" id="CHEBI:57692"/>
    </ligand>
</feature>
<evidence type="ECO:0000256" key="6">
    <source>
        <dbReference type="ARBA" id="ARBA00022630"/>
    </source>
</evidence>
<evidence type="ECO:0000256" key="12">
    <source>
        <dbReference type="PIRSR" id="PIRSR634183-2"/>
    </source>
</evidence>
<dbReference type="InterPro" id="IPR037069">
    <property type="entry name" value="AcylCoA_DH/ox_N_sf"/>
</dbReference>
<organism evidence="18 19">
    <name type="scientific">Paracoccus sulfuroxidans</name>
    <dbReference type="NCBI Taxonomy" id="384678"/>
    <lineage>
        <taxon>Bacteria</taxon>
        <taxon>Pseudomonadati</taxon>
        <taxon>Pseudomonadota</taxon>
        <taxon>Alphaproteobacteria</taxon>
        <taxon>Rhodobacterales</taxon>
        <taxon>Paracoccaceae</taxon>
        <taxon>Paracoccus</taxon>
    </lineage>
</organism>
<keyword evidence="8" id="KW-0809">Transit peptide</keyword>
<comment type="catalytic activity">
    <reaction evidence="10">
        <text>3-methylbutanoyl-CoA + oxidized [electron-transfer flavoprotein] + H(+) = 3-methylbut-2-enoyl-CoA + reduced [electron-transfer flavoprotein]</text>
        <dbReference type="Rhea" id="RHEA:12276"/>
        <dbReference type="Rhea" id="RHEA-COMP:10685"/>
        <dbReference type="Rhea" id="RHEA-COMP:10686"/>
        <dbReference type="ChEBI" id="CHEBI:15378"/>
        <dbReference type="ChEBI" id="CHEBI:57344"/>
        <dbReference type="ChEBI" id="CHEBI:57345"/>
        <dbReference type="ChEBI" id="CHEBI:57692"/>
        <dbReference type="ChEBI" id="CHEBI:58307"/>
        <dbReference type="EC" id="1.3.8.4"/>
    </reaction>
</comment>
<feature type="binding site" evidence="13">
    <location>
        <begin position="161"/>
        <end position="163"/>
    </location>
    <ligand>
        <name>FAD</name>
        <dbReference type="ChEBI" id="CHEBI:57692"/>
    </ligand>
</feature>
<evidence type="ECO:0000256" key="11">
    <source>
        <dbReference type="PIRSR" id="PIRSR634183-1"/>
    </source>
</evidence>
<feature type="binding site" evidence="13">
    <location>
        <position position="284"/>
    </location>
    <ligand>
        <name>FAD</name>
        <dbReference type="ChEBI" id="CHEBI:57692"/>
    </ligand>
</feature>
<dbReference type="Pfam" id="PF02770">
    <property type="entry name" value="Acyl-CoA_dh_M"/>
    <property type="match status" value="1"/>
</dbReference>
<dbReference type="FunFam" id="1.10.540.10:FF:000007">
    <property type="entry name" value="Isovaleryl-CoA dehydrogenase, mitochondrial"/>
    <property type="match status" value="1"/>
</dbReference>
<dbReference type="FunFam" id="2.40.110.10:FF:000004">
    <property type="entry name" value="Isovaleryl-CoA dehydrogenase, mitochondrial"/>
    <property type="match status" value="1"/>
</dbReference>
<dbReference type="Gene3D" id="1.10.540.10">
    <property type="entry name" value="Acyl-CoA dehydrogenase/oxidase, N-terminal domain"/>
    <property type="match status" value="1"/>
</dbReference>
<feature type="binding site" evidence="12">
    <location>
        <position position="137"/>
    </location>
    <ligand>
        <name>substrate</name>
    </ligand>
</feature>
<dbReference type="InterPro" id="IPR006091">
    <property type="entry name" value="Acyl-CoA_Oxase/DH_mid-dom"/>
</dbReference>
<evidence type="ECO:0000259" key="16">
    <source>
        <dbReference type="Pfam" id="PF02770"/>
    </source>
</evidence>
<evidence type="ECO:0000256" key="2">
    <source>
        <dbReference type="ARBA" id="ARBA00004898"/>
    </source>
</evidence>
<dbReference type="Pfam" id="PF00441">
    <property type="entry name" value="Acyl-CoA_dh_1"/>
    <property type="match status" value="1"/>
</dbReference>
<evidence type="ECO:0000259" key="15">
    <source>
        <dbReference type="Pfam" id="PF00441"/>
    </source>
</evidence>